<gene>
    <name evidence="2" type="ORF">CEV33_0571</name>
</gene>
<dbReference type="Pfam" id="PF04380">
    <property type="entry name" value="BMFP"/>
    <property type="match status" value="1"/>
</dbReference>
<feature type="compositionally biased region" description="Low complexity" evidence="1">
    <location>
        <begin position="89"/>
        <end position="100"/>
    </location>
</feature>
<dbReference type="Proteomes" id="UP000216478">
    <property type="component" value="Unassembled WGS sequence"/>
</dbReference>
<reference evidence="2 3" key="1">
    <citation type="submission" date="2017-07" db="EMBL/GenBank/DDBJ databases">
        <title>Phylogenetic study on the rhizospheric bacterium Ochrobactrum sp. A44.</title>
        <authorList>
            <person name="Krzyzanowska D.M."/>
            <person name="Ossowicki A."/>
            <person name="Rajewska M."/>
            <person name="Maciag T."/>
            <person name="Kaczynski Z."/>
            <person name="Czerwicka M."/>
            <person name="Jafra S."/>
        </authorList>
    </citation>
    <scope>NUCLEOTIDE SEQUENCE [LARGE SCALE GENOMIC DNA]</scope>
    <source>
        <strain evidence="2 3">OgA9a</strain>
    </source>
</reference>
<accession>A0A256FG29</accession>
<dbReference type="EMBL" id="NNRL01000157">
    <property type="protein sequence ID" value="OYR13773.1"/>
    <property type="molecule type" value="Genomic_DNA"/>
</dbReference>
<keyword evidence="3" id="KW-1185">Reference proteome</keyword>
<dbReference type="InterPro" id="IPR007475">
    <property type="entry name" value="UbiK"/>
</dbReference>
<dbReference type="AlphaFoldDB" id="A0A256FG29"/>
<feature type="region of interest" description="Disordered" evidence="1">
    <location>
        <begin position="86"/>
        <end position="106"/>
    </location>
</feature>
<organism evidence="2 3">
    <name type="scientific">Brucella grignonensis</name>
    <dbReference type="NCBI Taxonomy" id="94627"/>
    <lineage>
        <taxon>Bacteria</taxon>
        <taxon>Pseudomonadati</taxon>
        <taxon>Pseudomonadota</taxon>
        <taxon>Alphaproteobacteria</taxon>
        <taxon>Hyphomicrobiales</taxon>
        <taxon>Brucellaceae</taxon>
        <taxon>Brucella/Ochrobactrum group</taxon>
        <taxon>Brucella</taxon>
    </lineage>
</organism>
<name>A0A256FG29_9HYPH</name>
<evidence type="ECO:0000256" key="1">
    <source>
        <dbReference type="SAM" id="MobiDB-lite"/>
    </source>
</evidence>
<evidence type="ECO:0000313" key="3">
    <source>
        <dbReference type="Proteomes" id="UP000216478"/>
    </source>
</evidence>
<dbReference type="RefSeq" id="WP_024899434.1">
    <property type="nucleotide sequence ID" value="NZ_JBHEER010000002.1"/>
</dbReference>
<dbReference type="GeneID" id="301930521"/>
<protein>
    <submittedName>
        <fullName evidence="2">Membrane fusogenic activity family protein</fullName>
    </submittedName>
</protein>
<sequence length="106" mass="11416">MTSGQNRVLDELAKLVTDAAGAAQGVRREVETALRSQSERVLNTLDVVQREDFEAVREMAIKARAENSALLVKIEALEARLAKLEVDSSAKTAKSSASTAKSKDNS</sequence>
<evidence type="ECO:0000313" key="2">
    <source>
        <dbReference type="EMBL" id="OYR13773.1"/>
    </source>
</evidence>
<comment type="caution">
    <text evidence="2">The sequence shown here is derived from an EMBL/GenBank/DDBJ whole genome shotgun (WGS) entry which is preliminary data.</text>
</comment>
<dbReference type="OrthoDB" id="7392124at2"/>
<proteinExistence type="predicted"/>